<organism evidence="2 3">
    <name type="scientific">Sphingomonas panacis</name>
    <dbReference type="NCBI Taxonomy" id="1560345"/>
    <lineage>
        <taxon>Bacteria</taxon>
        <taxon>Pseudomonadati</taxon>
        <taxon>Pseudomonadota</taxon>
        <taxon>Alphaproteobacteria</taxon>
        <taxon>Sphingomonadales</taxon>
        <taxon>Sphingomonadaceae</taxon>
        <taxon>Sphingomonas</taxon>
    </lineage>
</organism>
<reference evidence="2 3" key="1">
    <citation type="submission" date="2016-01" db="EMBL/GenBank/DDBJ databases">
        <title>Complete genome and mega plasmid sequence of Sphingomonas panacis DCY99 elicits systemic resistance in rice to Xanthomonas oryzae.</title>
        <authorList>
            <person name="Kim Y.J."/>
            <person name="Yang D.C."/>
            <person name="Sing P."/>
        </authorList>
    </citation>
    <scope>NUCLEOTIDE SEQUENCE [LARGE SCALE GENOMIC DNA]</scope>
    <source>
        <strain evidence="2 3">DCY99</strain>
    </source>
</reference>
<dbReference type="SUPFAM" id="SSF51735">
    <property type="entry name" value="NAD(P)-binding Rossmann-fold domains"/>
    <property type="match status" value="1"/>
</dbReference>
<name>A0A1B3Z786_9SPHN</name>
<sequence length="262" mass="27298">MDLGIKGRTAIVAGGSAGMGKSSAVALAAEGVDLVISARGEARLKAAAEEIASATGVTVVPIVADHSTAEGRARLLTACPEPDILVITCSPPPMVESYLNVGVEDWQSAVATTLIGPIELMRATVGGMADRGFGRVVNIATAAAKSPMMVRLLSGPTRSALVNYTVALSKDFARHNVAINNILPGMFHSTAMGDRLARLSAENGTTLEDEEAKLHKMFRVPAGRFGDCDDLGAFVTMFCSRQANFLIGQSLVIDGGSVHTLF</sequence>
<proteinExistence type="inferred from homology"/>
<dbReference type="PANTHER" id="PTHR42879">
    <property type="entry name" value="3-OXOACYL-(ACYL-CARRIER-PROTEIN) REDUCTASE"/>
    <property type="match status" value="1"/>
</dbReference>
<evidence type="ECO:0000313" key="2">
    <source>
        <dbReference type="EMBL" id="AOH83294.1"/>
    </source>
</evidence>
<accession>A0A1B3Z786</accession>
<dbReference type="STRING" id="1560345.AWL63_04225"/>
<dbReference type="PANTHER" id="PTHR42879:SF6">
    <property type="entry name" value="NADPH-DEPENDENT REDUCTASE BACG"/>
    <property type="match status" value="1"/>
</dbReference>
<dbReference type="EMBL" id="CP014168">
    <property type="protein sequence ID" value="AOH83294.1"/>
    <property type="molecule type" value="Genomic_DNA"/>
</dbReference>
<gene>
    <name evidence="2" type="ORF">AWL63_04225</name>
</gene>
<dbReference type="RefSeq" id="WP_069203872.1">
    <property type="nucleotide sequence ID" value="NZ_CP014168.1"/>
</dbReference>
<dbReference type="InterPro" id="IPR002347">
    <property type="entry name" value="SDR_fam"/>
</dbReference>
<evidence type="ECO:0000256" key="1">
    <source>
        <dbReference type="ARBA" id="ARBA00006484"/>
    </source>
</evidence>
<dbReference type="Proteomes" id="UP000094256">
    <property type="component" value="Chromosome"/>
</dbReference>
<comment type="similarity">
    <text evidence="1">Belongs to the short-chain dehydrogenases/reductases (SDR) family.</text>
</comment>
<dbReference type="KEGG" id="span:AWL63_04225"/>
<keyword evidence="3" id="KW-1185">Reference proteome</keyword>
<dbReference type="InterPro" id="IPR050259">
    <property type="entry name" value="SDR"/>
</dbReference>
<dbReference type="AlphaFoldDB" id="A0A1B3Z786"/>
<dbReference type="Gene3D" id="3.40.50.720">
    <property type="entry name" value="NAD(P)-binding Rossmann-like Domain"/>
    <property type="match status" value="1"/>
</dbReference>
<dbReference type="InterPro" id="IPR036291">
    <property type="entry name" value="NAD(P)-bd_dom_sf"/>
</dbReference>
<dbReference type="OrthoDB" id="9793325at2"/>
<evidence type="ECO:0000313" key="3">
    <source>
        <dbReference type="Proteomes" id="UP000094256"/>
    </source>
</evidence>
<dbReference type="Pfam" id="PF13561">
    <property type="entry name" value="adh_short_C2"/>
    <property type="match status" value="1"/>
</dbReference>
<dbReference type="PRINTS" id="PR00081">
    <property type="entry name" value="GDHRDH"/>
</dbReference>
<protein>
    <submittedName>
        <fullName evidence="2">Short-chain dehydrogenase</fullName>
    </submittedName>
</protein>